<accession>A0AAF0DU52</accession>
<evidence type="ECO:0000313" key="2">
    <source>
        <dbReference type="EMBL" id="WFC95704.1"/>
    </source>
</evidence>
<protein>
    <submittedName>
        <fullName evidence="2">Uncharacterized protein</fullName>
    </submittedName>
</protein>
<organism evidence="2 3">
    <name type="scientific">Malassezia brasiliensis</name>
    <dbReference type="NCBI Taxonomy" id="1821822"/>
    <lineage>
        <taxon>Eukaryota</taxon>
        <taxon>Fungi</taxon>
        <taxon>Dikarya</taxon>
        <taxon>Basidiomycota</taxon>
        <taxon>Ustilaginomycotina</taxon>
        <taxon>Malasseziomycetes</taxon>
        <taxon>Malasseziales</taxon>
        <taxon>Malasseziaceae</taxon>
        <taxon>Malassezia</taxon>
    </lineage>
</organism>
<dbReference type="EMBL" id="CP119953">
    <property type="protein sequence ID" value="WFC95704.1"/>
    <property type="molecule type" value="Genomic_DNA"/>
</dbReference>
<feature type="region of interest" description="Disordered" evidence="1">
    <location>
        <begin position="1"/>
        <end position="55"/>
    </location>
</feature>
<reference evidence="2" key="1">
    <citation type="submission" date="2023-03" db="EMBL/GenBank/DDBJ databases">
        <title>Mating type loci evolution in Malassezia.</title>
        <authorList>
            <person name="Coelho M.A."/>
        </authorList>
    </citation>
    <scope>NUCLEOTIDE SEQUENCE</scope>
    <source>
        <strain evidence="2">CBS 14135</strain>
    </source>
</reference>
<gene>
    <name evidence="2" type="ORF">MBRA1_002357</name>
</gene>
<proteinExistence type="predicted"/>
<dbReference type="Proteomes" id="UP001216638">
    <property type="component" value="Chromosome 3"/>
</dbReference>
<evidence type="ECO:0000256" key="1">
    <source>
        <dbReference type="SAM" id="MobiDB-lite"/>
    </source>
</evidence>
<name>A0AAF0DU52_9BASI</name>
<dbReference type="AlphaFoldDB" id="A0AAF0DU52"/>
<sequence length="81" mass="8501">MSDSNEQFSIQPHPAKSNNPASDPNVGGDRQMGTGVPTGPGIQIPDKDAASQLGQPACMYARAPLTPAKEELAKRTAELNK</sequence>
<feature type="compositionally biased region" description="Polar residues" evidence="1">
    <location>
        <begin position="1"/>
        <end position="22"/>
    </location>
</feature>
<evidence type="ECO:0000313" key="3">
    <source>
        <dbReference type="Proteomes" id="UP001216638"/>
    </source>
</evidence>
<keyword evidence="3" id="KW-1185">Reference proteome</keyword>